<organism evidence="1 2">
    <name type="scientific">Thelephora ganbajun</name>
    <name type="common">Ganba fungus</name>
    <dbReference type="NCBI Taxonomy" id="370292"/>
    <lineage>
        <taxon>Eukaryota</taxon>
        <taxon>Fungi</taxon>
        <taxon>Dikarya</taxon>
        <taxon>Basidiomycota</taxon>
        <taxon>Agaricomycotina</taxon>
        <taxon>Agaricomycetes</taxon>
        <taxon>Thelephorales</taxon>
        <taxon>Thelephoraceae</taxon>
        <taxon>Thelephora</taxon>
    </lineage>
</organism>
<dbReference type="EMBL" id="MU117964">
    <property type="protein sequence ID" value="KAF9653286.1"/>
    <property type="molecule type" value="Genomic_DNA"/>
</dbReference>
<name>A0ACB6ZUF0_THEGA</name>
<feature type="non-terminal residue" evidence="1">
    <location>
        <position position="59"/>
    </location>
</feature>
<reference evidence="1" key="2">
    <citation type="journal article" date="2020" name="Nat. Commun.">
        <title>Large-scale genome sequencing of mycorrhizal fungi provides insights into the early evolution of symbiotic traits.</title>
        <authorList>
            <person name="Miyauchi S."/>
            <person name="Kiss E."/>
            <person name="Kuo A."/>
            <person name="Drula E."/>
            <person name="Kohler A."/>
            <person name="Sanchez-Garcia M."/>
            <person name="Morin E."/>
            <person name="Andreopoulos B."/>
            <person name="Barry K.W."/>
            <person name="Bonito G."/>
            <person name="Buee M."/>
            <person name="Carver A."/>
            <person name="Chen C."/>
            <person name="Cichocki N."/>
            <person name="Clum A."/>
            <person name="Culley D."/>
            <person name="Crous P.W."/>
            <person name="Fauchery L."/>
            <person name="Girlanda M."/>
            <person name="Hayes R.D."/>
            <person name="Keri Z."/>
            <person name="LaButti K."/>
            <person name="Lipzen A."/>
            <person name="Lombard V."/>
            <person name="Magnuson J."/>
            <person name="Maillard F."/>
            <person name="Murat C."/>
            <person name="Nolan M."/>
            <person name="Ohm R.A."/>
            <person name="Pangilinan J."/>
            <person name="Pereira M.F."/>
            <person name="Perotto S."/>
            <person name="Peter M."/>
            <person name="Pfister S."/>
            <person name="Riley R."/>
            <person name="Sitrit Y."/>
            <person name="Stielow J.B."/>
            <person name="Szollosi G."/>
            <person name="Zifcakova L."/>
            <person name="Stursova M."/>
            <person name="Spatafora J.W."/>
            <person name="Tedersoo L."/>
            <person name="Vaario L.M."/>
            <person name="Yamada A."/>
            <person name="Yan M."/>
            <person name="Wang P."/>
            <person name="Xu J."/>
            <person name="Bruns T."/>
            <person name="Baldrian P."/>
            <person name="Vilgalys R."/>
            <person name="Dunand C."/>
            <person name="Henrissat B."/>
            <person name="Grigoriev I.V."/>
            <person name="Hibbett D."/>
            <person name="Nagy L.G."/>
            <person name="Martin F.M."/>
        </authorList>
    </citation>
    <scope>NUCLEOTIDE SEQUENCE</scope>
    <source>
        <strain evidence="1">P2</strain>
    </source>
</reference>
<accession>A0ACB6ZUF0</accession>
<protein>
    <submittedName>
        <fullName evidence="1">Uncharacterized protein</fullName>
    </submittedName>
</protein>
<evidence type="ECO:0000313" key="1">
    <source>
        <dbReference type="EMBL" id="KAF9653286.1"/>
    </source>
</evidence>
<keyword evidence="2" id="KW-1185">Reference proteome</keyword>
<sequence>MSNSPSIEIYDSGCTRHMTPDRHRLINYRAIPPKPISAANQESFSAIGVGDMFIQAPNG</sequence>
<proteinExistence type="predicted"/>
<comment type="caution">
    <text evidence="1">The sequence shown here is derived from an EMBL/GenBank/DDBJ whole genome shotgun (WGS) entry which is preliminary data.</text>
</comment>
<evidence type="ECO:0000313" key="2">
    <source>
        <dbReference type="Proteomes" id="UP000886501"/>
    </source>
</evidence>
<dbReference type="Proteomes" id="UP000886501">
    <property type="component" value="Unassembled WGS sequence"/>
</dbReference>
<gene>
    <name evidence="1" type="ORF">BDM02DRAFT_3087474</name>
</gene>
<reference evidence="1" key="1">
    <citation type="submission" date="2019-10" db="EMBL/GenBank/DDBJ databases">
        <authorList>
            <consortium name="DOE Joint Genome Institute"/>
            <person name="Kuo A."/>
            <person name="Miyauchi S."/>
            <person name="Kiss E."/>
            <person name="Drula E."/>
            <person name="Kohler A."/>
            <person name="Sanchez-Garcia M."/>
            <person name="Andreopoulos B."/>
            <person name="Barry K.W."/>
            <person name="Bonito G."/>
            <person name="Buee M."/>
            <person name="Carver A."/>
            <person name="Chen C."/>
            <person name="Cichocki N."/>
            <person name="Clum A."/>
            <person name="Culley D."/>
            <person name="Crous P.W."/>
            <person name="Fauchery L."/>
            <person name="Girlanda M."/>
            <person name="Hayes R."/>
            <person name="Keri Z."/>
            <person name="Labutti K."/>
            <person name="Lipzen A."/>
            <person name="Lombard V."/>
            <person name="Magnuson J."/>
            <person name="Maillard F."/>
            <person name="Morin E."/>
            <person name="Murat C."/>
            <person name="Nolan M."/>
            <person name="Ohm R."/>
            <person name="Pangilinan J."/>
            <person name="Pereira M."/>
            <person name="Perotto S."/>
            <person name="Peter M."/>
            <person name="Riley R."/>
            <person name="Sitrit Y."/>
            <person name="Stielow B."/>
            <person name="Szollosi G."/>
            <person name="Zifcakova L."/>
            <person name="Stursova M."/>
            <person name="Spatafora J.W."/>
            <person name="Tedersoo L."/>
            <person name="Vaario L.-M."/>
            <person name="Yamada A."/>
            <person name="Yan M."/>
            <person name="Wang P."/>
            <person name="Xu J."/>
            <person name="Bruns T."/>
            <person name="Baldrian P."/>
            <person name="Vilgalys R."/>
            <person name="Henrissat B."/>
            <person name="Grigoriev I.V."/>
            <person name="Hibbett D."/>
            <person name="Nagy L.G."/>
            <person name="Martin F.M."/>
        </authorList>
    </citation>
    <scope>NUCLEOTIDE SEQUENCE</scope>
    <source>
        <strain evidence="1">P2</strain>
    </source>
</reference>